<evidence type="ECO:0000256" key="1">
    <source>
        <dbReference type="SAM" id="Phobius"/>
    </source>
</evidence>
<reference evidence="2" key="1">
    <citation type="submission" date="2022-12" db="EMBL/GenBank/DDBJ databases">
        <title>Gycomyces niveus sp.nov., a novel actinomycete isolated from soil in Shouguang.</title>
        <authorList>
            <person name="Yang X."/>
        </authorList>
    </citation>
    <scope>NUCLEOTIDE SEQUENCE</scope>
    <source>
        <strain evidence="2">DSM 44724</strain>
    </source>
</reference>
<accession>A0A9X3PGS7</accession>
<feature type="transmembrane region" description="Helical" evidence="1">
    <location>
        <begin position="101"/>
        <end position="123"/>
    </location>
</feature>
<sequence>MARRITANVLTFIVALGIMYVGVSYMLAPAATASDFGFHTPPTGAAADMLTVKGVRDFMTGVIPLTLLALGQRRALGWVLLCEALIPIGDGSMILLHGGSVATAFAVHYATAALVIVAGILQLQVARRS</sequence>
<name>A0A9X3PGS7_9ACTN</name>
<organism evidence="2 4">
    <name type="scientific">Glycomyces lechevalierae</name>
    <dbReference type="NCBI Taxonomy" id="256034"/>
    <lineage>
        <taxon>Bacteria</taxon>
        <taxon>Bacillati</taxon>
        <taxon>Actinomycetota</taxon>
        <taxon>Actinomycetes</taxon>
        <taxon>Glycomycetales</taxon>
        <taxon>Glycomycetaceae</taxon>
        <taxon>Glycomyces</taxon>
    </lineage>
</organism>
<dbReference type="Proteomes" id="UP001183604">
    <property type="component" value="Unassembled WGS sequence"/>
</dbReference>
<feature type="transmembrane region" description="Helical" evidence="1">
    <location>
        <begin position="7"/>
        <end position="28"/>
    </location>
</feature>
<evidence type="ECO:0000313" key="5">
    <source>
        <dbReference type="Proteomes" id="UP001183604"/>
    </source>
</evidence>
<evidence type="ECO:0000313" key="4">
    <source>
        <dbReference type="Proteomes" id="UP001145799"/>
    </source>
</evidence>
<keyword evidence="1" id="KW-0812">Transmembrane</keyword>
<dbReference type="InterPro" id="IPR025363">
    <property type="entry name" value="DUF4267"/>
</dbReference>
<dbReference type="RefSeq" id="WP_270119369.1">
    <property type="nucleotide sequence ID" value="NZ_BAAAOM010000002.1"/>
</dbReference>
<protein>
    <submittedName>
        <fullName evidence="2">DUF4267 domain-containing protein</fullName>
    </submittedName>
</protein>
<comment type="caution">
    <text evidence="2">The sequence shown here is derived from an EMBL/GenBank/DDBJ whole genome shotgun (WGS) entry which is preliminary data.</text>
</comment>
<evidence type="ECO:0000313" key="3">
    <source>
        <dbReference type="EMBL" id="MDR7336409.1"/>
    </source>
</evidence>
<dbReference type="Pfam" id="PF14087">
    <property type="entry name" value="DUF4267"/>
    <property type="match status" value="1"/>
</dbReference>
<evidence type="ECO:0000313" key="2">
    <source>
        <dbReference type="EMBL" id="MDA1383403.1"/>
    </source>
</evidence>
<dbReference type="EMBL" id="JAPZVQ010000001">
    <property type="protein sequence ID" value="MDA1383403.1"/>
    <property type="molecule type" value="Genomic_DNA"/>
</dbReference>
<keyword evidence="1" id="KW-0472">Membrane</keyword>
<reference evidence="3 5" key="2">
    <citation type="submission" date="2023-07" db="EMBL/GenBank/DDBJ databases">
        <title>Sequencing the genomes of 1000 actinobacteria strains.</title>
        <authorList>
            <person name="Klenk H.-P."/>
        </authorList>
    </citation>
    <scope>NUCLEOTIDE SEQUENCE [LARGE SCALE GENOMIC DNA]</scope>
    <source>
        <strain evidence="3 5">DSM 44724</strain>
    </source>
</reference>
<keyword evidence="1" id="KW-1133">Transmembrane helix</keyword>
<keyword evidence="5" id="KW-1185">Reference proteome</keyword>
<dbReference type="EMBL" id="JAVDYD010000001">
    <property type="protein sequence ID" value="MDR7336409.1"/>
    <property type="molecule type" value="Genomic_DNA"/>
</dbReference>
<proteinExistence type="predicted"/>
<dbReference type="AlphaFoldDB" id="A0A9X3PGS7"/>
<gene>
    <name evidence="3" type="ORF">J2S69_000128</name>
    <name evidence="2" type="ORF">O2L01_00305</name>
</gene>
<dbReference type="Proteomes" id="UP001145799">
    <property type="component" value="Unassembled WGS sequence"/>
</dbReference>